<evidence type="ECO:0000313" key="1">
    <source>
        <dbReference type="EMBL" id="KJA15389.1"/>
    </source>
</evidence>
<dbReference type="AlphaFoldDB" id="A0A0D2N8H0"/>
<dbReference type="EMBL" id="KN817645">
    <property type="protein sequence ID" value="KJA15389.1"/>
    <property type="molecule type" value="Genomic_DNA"/>
</dbReference>
<sequence length="269" mass="29559">MALLNSAGTPGVTKHKSLGKWVLGIFRWDSPVSDGPVYQSIRRPAYPTFPSLPNERIIKVAPVARYVLAPQQPQKFDAILTDGTVLSGLDAVQIGTGYRPLPNFVHVAQFPGAPAPLSVPDDGNPRVAGLHRLIMLASNPSLGFIGAPLAHTPFTIADVASTWLALAWRGEVAYPTTREERLLWEAQRLELIATVRREIATTSALVTYSVLGPAEQEYAAELRWDIVKAQPELDAVLPLWNDARTVQREAMYKTKFEALKRASVRMSQS</sequence>
<name>A0A0D2N8H0_HYPSF</name>
<dbReference type="OrthoDB" id="66881at2759"/>
<proteinExistence type="predicted"/>
<organism evidence="1 2">
    <name type="scientific">Hypholoma sublateritium (strain FD-334 SS-4)</name>
    <dbReference type="NCBI Taxonomy" id="945553"/>
    <lineage>
        <taxon>Eukaryota</taxon>
        <taxon>Fungi</taxon>
        <taxon>Dikarya</taxon>
        <taxon>Basidiomycota</taxon>
        <taxon>Agaricomycotina</taxon>
        <taxon>Agaricomycetes</taxon>
        <taxon>Agaricomycetidae</taxon>
        <taxon>Agaricales</taxon>
        <taxon>Agaricineae</taxon>
        <taxon>Strophariaceae</taxon>
        <taxon>Hypholoma</taxon>
    </lineage>
</organism>
<evidence type="ECO:0000313" key="2">
    <source>
        <dbReference type="Proteomes" id="UP000054270"/>
    </source>
</evidence>
<accession>A0A0D2N8H0</accession>
<dbReference type="Proteomes" id="UP000054270">
    <property type="component" value="Unassembled WGS sequence"/>
</dbReference>
<dbReference type="Gene3D" id="3.50.50.60">
    <property type="entry name" value="FAD/NAD(P)-binding domain"/>
    <property type="match status" value="2"/>
</dbReference>
<keyword evidence="2" id="KW-1185">Reference proteome</keyword>
<dbReference type="InterPro" id="IPR036188">
    <property type="entry name" value="FAD/NAD-bd_sf"/>
</dbReference>
<dbReference type="STRING" id="945553.A0A0D2N8H0"/>
<gene>
    <name evidence="1" type="ORF">HYPSUDRAFT_48405</name>
</gene>
<reference evidence="2" key="1">
    <citation type="submission" date="2014-04" db="EMBL/GenBank/DDBJ databases">
        <title>Evolutionary Origins and Diversification of the Mycorrhizal Mutualists.</title>
        <authorList>
            <consortium name="DOE Joint Genome Institute"/>
            <consortium name="Mycorrhizal Genomics Consortium"/>
            <person name="Kohler A."/>
            <person name="Kuo A."/>
            <person name="Nagy L.G."/>
            <person name="Floudas D."/>
            <person name="Copeland A."/>
            <person name="Barry K.W."/>
            <person name="Cichocki N."/>
            <person name="Veneault-Fourrey C."/>
            <person name="LaButti K."/>
            <person name="Lindquist E.A."/>
            <person name="Lipzen A."/>
            <person name="Lundell T."/>
            <person name="Morin E."/>
            <person name="Murat C."/>
            <person name="Riley R."/>
            <person name="Ohm R."/>
            <person name="Sun H."/>
            <person name="Tunlid A."/>
            <person name="Henrissat B."/>
            <person name="Grigoriev I.V."/>
            <person name="Hibbett D.S."/>
            <person name="Martin F."/>
        </authorList>
    </citation>
    <scope>NUCLEOTIDE SEQUENCE [LARGE SCALE GENOMIC DNA]</scope>
    <source>
        <strain evidence="2">FD-334 SS-4</strain>
    </source>
</reference>
<protein>
    <submittedName>
        <fullName evidence="1">Uncharacterized protein</fullName>
    </submittedName>
</protein>